<comment type="caution">
    <text evidence="1">The sequence shown here is derived from an EMBL/GenBank/DDBJ whole genome shotgun (WGS) entry which is preliminary data.</text>
</comment>
<dbReference type="Proteomes" id="UP000735302">
    <property type="component" value="Unassembled WGS sequence"/>
</dbReference>
<dbReference type="AlphaFoldDB" id="A0AAV3XUZ6"/>
<proteinExistence type="predicted"/>
<dbReference type="EMBL" id="BLXT01000154">
    <property type="protein sequence ID" value="GFN74625.1"/>
    <property type="molecule type" value="Genomic_DNA"/>
</dbReference>
<sequence>MRCVKCGQNFCYLCKGPVSRRDPYSHYSMPGQMCFSKLFYGVPDLDYLFPEDDLVLLLEEEEGMFDDAED</sequence>
<organism evidence="1 2">
    <name type="scientific">Plakobranchus ocellatus</name>
    <dbReference type="NCBI Taxonomy" id="259542"/>
    <lineage>
        <taxon>Eukaryota</taxon>
        <taxon>Metazoa</taxon>
        <taxon>Spiralia</taxon>
        <taxon>Lophotrochozoa</taxon>
        <taxon>Mollusca</taxon>
        <taxon>Gastropoda</taxon>
        <taxon>Heterobranchia</taxon>
        <taxon>Euthyneura</taxon>
        <taxon>Panpulmonata</taxon>
        <taxon>Sacoglossa</taxon>
        <taxon>Placobranchoidea</taxon>
        <taxon>Plakobranchidae</taxon>
        <taxon>Plakobranchus</taxon>
    </lineage>
</organism>
<gene>
    <name evidence="1" type="ORF">PoB_000113100</name>
</gene>
<name>A0AAV3XUZ6_9GAST</name>
<reference evidence="1 2" key="1">
    <citation type="journal article" date="2021" name="Elife">
        <title>Chloroplast acquisition without the gene transfer in kleptoplastic sea slugs, Plakobranchus ocellatus.</title>
        <authorList>
            <person name="Maeda T."/>
            <person name="Takahashi S."/>
            <person name="Yoshida T."/>
            <person name="Shimamura S."/>
            <person name="Takaki Y."/>
            <person name="Nagai Y."/>
            <person name="Toyoda A."/>
            <person name="Suzuki Y."/>
            <person name="Arimoto A."/>
            <person name="Ishii H."/>
            <person name="Satoh N."/>
            <person name="Nishiyama T."/>
            <person name="Hasebe M."/>
            <person name="Maruyama T."/>
            <person name="Minagawa J."/>
            <person name="Obokata J."/>
            <person name="Shigenobu S."/>
        </authorList>
    </citation>
    <scope>NUCLEOTIDE SEQUENCE [LARGE SCALE GENOMIC DNA]</scope>
</reference>
<keyword evidence="2" id="KW-1185">Reference proteome</keyword>
<accession>A0AAV3XUZ6</accession>
<protein>
    <submittedName>
        <fullName evidence="1">E3 ubiquitin-protein ligase rnf14</fullName>
    </submittedName>
</protein>
<evidence type="ECO:0000313" key="1">
    <source>
        <dbReference type="EMBL" id="GFN74625.1"/>
    </source>
</evidence>
<evidence type="ECO:0000313" key="2">
    <source>
        <dbReference type="Proteomes" id="UP000735302"/>
    </source>
</evidence>